<evidence type="ECO:0000313" key="1">
    <source>
        <dbReference type="EMBL" id="KXN72334.1"/>
    </source>
</evidence>
<organism evidence="1 2">
    <name type="scientific">Conidiobolus coronatus (strain ATCC 28846 / CBS 209.66 / NRRL 28638)</name>
    <name type="common">Delacroixia coronata</name>
    <dbReference type="NCBI Taxonomy" id="796925"/>
    <lineage>
        <taxon>Eukaryota</taxon>
        <taxon>Fungi</taxon>
        <taxon>Fungi incertae sedis</taxon>
        <taxon>Zoopagomycota</taxon>
        <taxon>Entomophthoromycotina</taxon>
        <taxon>Entomophthoromycetes</taxon>
        <taxon>Entomophthorales</taxon>
        <taxon>Ancylistaceae</taxon>
        <taxon>Conidiobolus</taxon>
    </lineage>
</organism>
<keyword evidence="2" id="KW-1185">Reference proteome</keyword>
<evidence type="ECO:0000313" key="2">
    <source>
        <dbReference type="Proteomes" id="UP000070444"/>
    </source>
</evidence>
<reference evidence="1 2" key="1">
    <citation type="journal article" date="2015" name="Genome Biol. Evol.">
        <title>Phylogenomic analyses indicate that early fungi evolved digesting cell walls of algal ancestors of land plants.</title>
        <authorList>
            <person name="Chang Y."/>
            <person name="Wang S."/>
            <person name="Sekimoto S."/>
            <person name="Aerts A.L."/>
            <person name="Choi C."/>
            <person name="Clum A."/>
            <person name="LaButti K.M."/>
            <person name="Lindquist E.A."/>
            <person name="Yee Ngan C."/>
            <person name="Ohm R.A."/>
            <person name="Salamov A.A."/>
            <person name="Grigoriev I.V."/>
            <person name="Spatafora J.W."/>
            <person name="Berbee M.L."/>
        </authorList>
    </citation>
    <scope>NUCLEOTIDE SEQUENCE [LARGE SCALE GENOMIC DNA]</scope>
    <source>
        <strain evidence="1 2">NRRL 28638</strain>
    </source>
</reference>
<name>A0A137PBH2_CONC2</name>
<dbReference type="Proteomes" id="UP000070444">
    <property type="component" value="Unassembled WGS sequence"/>
</dbReference>
<dbReference type="AlphaFoldDB" id="A0A137PBH2"/>
<protein>
    <submittedName>
        <fullName evidence="1">Uncharacterized protein</fullName>
    </submittedName>
</protein>
<gene>
    <name evidence="1" type="ORF">CONCODRAFT_4875</name>
</gene>
<sequence length="187" mass="21057">MRFSFSTILNDPSNFFDFTQFPVIKFSTKVTLVVYNPNYIPIPFVSSVKAYLGQNPTLFGTAEVPGAILAPRAISRVVFDLATTTNLLEPKQLNAIQVADVCGLFQTGSRNIINGKVHAMTSLGWFGWGIPLKNIIIDDVTLFCPMLQANFGEVILKIIDDLMPYAEQFTGVRNDEEMKDRLEYYRF</sequence>
<proteinExistence type="predicted"/>
<dbReference type="EMBL" id="KQ964455">
    <property type="protein sequence ID" value="KXN72334.1"/>
    <property type="molecule type" value="Genomic_DNA"/>
</dbReference>
<accession>A0A137PBH2</accession>